<feature type="signal peptide" evidence="2">
    <location>
        <begin position="1"/>
        <end position="17"/>
    </location>
</feature>
<keyword evidence="2" id="KW-0732">Signal</keyword>
<dbReference type="PROSITE" id="PS51257">
    <property type="entry name" value="PROKAR_LIPOPROTEIN"/>
    <property type="match status" value="1"/>
</dbReference>
<evidence type="ECO:0000313" key="3">
    <source>
        <dbReference type="EMBL" id="UUR07556.1"/>
    </source>
</evidence>
<protein>
    <recommendedName>
        <fullName evidence="5">Lipoprotein</fullName>
    </recommendedName>
</protein>
<organism evidence="3 4">
    <name type="scientific">Sphingomonas glaciei</name>
    <dbReference type="NCBI Taxonomy" id="2938948"/>
    <lineage>
        <taxon>Bacteria</taxon>
        <taxon>Pseudomonadati</taxon>
        <taxon>Pseudomonadota</taxon>
        <taxon>Alphaproteobacteria</taxon>
        <taxon>Sphingomonadales</taxon>
        <taxon>Sphingomonadaceae</taxon>
        <taxon>Sphingomonas</taxon>
    </lineage>
</organism>
<dbReference type="EMBL" id="CP097253">
    <property type="protein sequence ID" value="UUR07556.1"/>
    <property type="molecule type" value="Genomic_DNA"/>
</dbReference>
<keyword evidence="4" id="KW-1185">Reference proteome</keyword>
<feature type="region of interest" description="Disordered" evidence="1">
    <location>
        <begin position="43"/>
        <end position="86"/>
    </location>
</feature>
<evidence type="ECO:0008006" key="5">
    <source>
        <dbReference type="Google" id="ProtNLM"/>
    </source>
</evidence>
<feature type="chain" id="PRO_5047115486" description="Lipoprotein" evidence="2">
    <location>
        <begin position="18"/>
        <end position="207"/>
    </location>
</feature>
<evidence type="ECO:0000313" key="4">
    <source>
        <dbReference type="Proteomes" id="UP000831921"/>
    </source>
</evidence>
<sequence length="207" mass="21926">MTSLVRFPALVLVLALAACQQQPATNTSAPADNAATVSTDTVAPMPAQSPAEPPANARAPAPAPRPTGNEAAAPDLSPPPLTDAAERGEKGARNILLSFARAIELKRLDTAYALLSPGDRQRWSRAQFAAIFKDLGKITVAVPTGTTEGAAGSLYYTAPITITSTDKDGRPVRIEGEAVLRRVNDVDSATPAQLRWHFDHLTLDWTH</sequence>
<gene>
    <name evidence="3" type="ORF">M1K48_11510</name>
</gene>
<dbReference type="RefSeq" id="WP_249503342.1">
    <property type="nucleotide sequence ID" value="NZ_CP097253.1"/>
</dbReference>
<name>A0ABY5MUU2_9SPHN</name>
<accession>A0ABY5MUU2</accession>
<proteinExistence type="predicted"/>
<evidence type="ECO:0000256" key="1">
    <source>
        <dbReference type="SAM" id="MobiDB-lite"/>
    </source>
</evidence>
<evidence type="ECO:0000256" key="2">
    <source>
        <dbReference type="SAM" id="SignalP"/>
    </source>
</evidence>
<reference evidence="3 4" key="1">
    <citation type="submission" date="2022-05" db="EMBL/GenBank/DDBJ databases">
        <title>S8-45 Sphingomonas ultraviolaceadurans.</title>
        <authorList>
            <person name="Liu Y."/>
        </authorList>
    </citation>
    <scope>NUCLEOTIDE SEQUENCE [LARGE SCALE GENOMIC DNA]</scope>
    <source>
        <strain evidence="3 4">S8-45</strain>
    </source>
</reference>
<dbReference type="Proteomes" id="UP000831921">
    <property type="component" value="Chromosome"/>
</dbReference>